<reference evidence="13" key="1">
    <citation type="submission" date="2025-08" db="UniProtKB">
        <authorList>
            <consortium name="RefSeq"/>
        </authorList>
    </citation>
    <scope>IDENTIFICATION</scope>
</reference>
<dbReference type="PANTHER" id="PTHR23003">
    <property type="entry name" value="RNA RECOGNITION MOTIF RRM DOMAIN CONTAINING PROTEIN"/>
    <property type="match status" value="1"/>
</dbReference>
<dbReference type="GO" id="GO:0005737">
    <property type="term" value="C:cytoplasm"/>
    <property type="evidence" value="ECO:0007669"/>
    <property type="project" value="TreeGrafter"/>
</dbReference>
<dbReference type="Pfam" id="PF00076">
    <property type="entry name" value="RRM_1"/>
    <property type="match status" value="2"/>
</dbReference>
<dbReference type="GeneID" id="100909202"/>
<feature type="domain" description="RRM" evidence="11">
    <location>
        <begin position="107"/>
        <end position="181"/>
    </location>
</feature>
<dbReference type="AlphaFoldDB" id="A0AAJ7L6Y7"/>
<sequence>MGRSNEGRLYVGRLSHRTRERDLERLFSPYGRIREILLKSGFAFVEFEDTRDAEDACYELNGKDLLGDRIVVEMAKGTERGRGGLPMRGQRDKGWMDKYGPFKRTDYRVIVGNLSTRVSWQDLKDMMRKVGCEVCYADAHKHRKNEAVIEFATRSDMKRAIQKYDGHEVNGRKMEVHEDRRSRSRSRSKSKRSRSRSGGRRSASRSATPPRKRARSGSRSKSRSRSGSRNRSVERARSGSRSRSRSPARESPERKNGSRRSASREKASPRRSDRSRSRSDSPRPRDGSRSRSPRVRSSSKDDRSASRERSVSREREDSRERANGDRDEDD</sequence>
<dbReference type="GO" id="GO:0005634">
    <property type="term" value="C:nucleus"/>
    <property type="evidence" value="ECO:0007669"/>
    <property type="project" value="UniProtKB-SubCell"/>
</dbReference>
<dbReference type="Gene3D" id="3.30.70.330">
    <property type="match status" value="2"/>
</dbReference>
<feature type="region of interest" description="Disordered" evidence="10">
    <location>
        <begin position="163"/>
        <end position="330"/>
    </location>
</feature>
<keyword evidence="12" id="KW-1185">Reference proteome</keyword>
<evidence type="ECO:0000256" key="8">
    <source>
        <dbReference type="ARBA" id="ARBA00023242"/>
    </source>
</evidence>
<dbReference type="Proteomes" id="UP000694867">
    <property type="component" value="Unplaced"/>
</dbReference>
<name>A0AAJ7L6Y7_9ACAR</name>
<dbReference type="SUPFAM" id="SSF54928">
    <property type="entry name" value="RNA-binding domain, RBD"/>
    <property type="match status" value="2"/>
</dbReference>
<organism evidence="12 13">
    <name type="scientific">Galendromus occidentalis</name>
    <name type="common">western predatory mite</name>
    <dbReference type="NCBI Taxonomy" id="34638"/>
    <lineage>
        <taxon>Eukaryota</taxon>
        <taxon>Metazoa</taxon>
        <taxon>Ecdysozoa</taxon>
        <taxon>Arthropoda</taxon>
        <taxon>Chelicerata</taxon>
        <taxon>Arachnida</taxon>
        <taxon>Acari</taxon>
        <taxon>Parasitiformes</taxon>
        <taxon>Mesostigmata</taxon>
        <taxon>Gamasina</taxon>
        <taxon>Phytoseioidea</taxon>
        <taxon>Phytoseiidae</taxon>
        <taxon>Typhlodrominae</taxon>
        <taxon>Galendromus</taxon>
    </lineage>
</organism>
<feature type="domain" description="RRM" evidence="11">
    <location>
        <begin position="7"/>
        <end position="77"/>
    </location>
</feature>
<keyword evidence="8" id="KW-0539">Nucleus</keyword>
<dbReference type="RefSeq" id="XP_018497759.1">
    <property type="nucleotide sequence ID" value="XM_018642243.1"/>
</dbReference>
<feature type="compositionally biased region" description="Basic residues" evidence="10">
    <location>
        <begin position="210"/>
        <end position="228"/>
    </location>
</feature>
<comment type="subcellular location">
    <subcellularLocation>
        <location evidence="1">Nucleus</location>
    </subcellularLocation>
</comment>
<feature type="compositionally biased region" description="Basic residues" evidence="10">
    <location>
        <begin position="182"/>
        <end position="203"/>
    </location>
</feature>
<feature type="compositionally biased region" description="Basic and acidic residues" evidence="10">
    <location>
        <begin position="298"/>
        <end position="330"/>
    </location>
</feature>
<dbReference type="SMART" id="SM00360">
    <property type="entry name" value="RRM"/>
    <property type="match status" value="2"/>
</dbReference>
<evidence type="ECO:0000256" key="1">
    <source>
        <dbReference type="ARBA" id="ARBA00004123"/>
    </source>
</evidence>
<dbReference type="InterPro" id="IPR035979">
    <property type="entry name" value="RBD_domain_sf"/>
</dbReference>
<dbReference type="FunFam" id="3.30.70.330:FF:000028">
    <property type="entry name" value="Putative serine/arginine-rich splicing factor 4"/>
    <property type="match status" value="1"/>
</dbReference>
<dbReference type="FunFam" id="3.30.70.330:FF:000272">
    <property type="entry name" value="Serine/arginine-rich splicing factor RS2Z32"/>
    <property type="match status" value="1"/>
</dbReference>
<keyword evidence="3" id="KW-0597">Phosphoprotein</keyword>
<comment type="similarity">
    <text evidence="2">Belongs to the splicing factor SR family.</text>
</comment>
<dbReference type="GO" id="GO:0006397">
    <property type="term" value="P:mRNA processing"/>
    <property type="evidence" value="ECO:0007669"/>
    <property type="project" value="UniProtKB-KW"/>
</dbReference>
<evidence type="ECO:0000313" key="12">
    <source>
        <dbReference type="Proteomes" id="UP000694867"/>
    </source>
</evidence>
<keyword evidence="6 9" id="KW-0694">RNA-binding</keyword>
<accession>A0AAJ7L6Y7</accession>
<evidence type="ECO:0000256" key="10">
    <source>
        <dbReference type="SAM" id="MobiDB-lite"/>
    </source>
</evidence>
<gene>
    <name evidence="13" type="primary">LOC100909202</name>
</gene>
<dbReference type="InterPro" id="IPR012677">
    <property type="entry name" value="Nucleotide-bd_a/b_plait_sf"/>
</dbReference>
<dbReference type="GO" id="GO:0003729">
    <property type="term" value="F:mRNA binding"/>
    <property type="evidence" value="ECO:0007669"/>
    <property type="project" value="TreeGrafter"/>
</dbReference>
<feature type="compositionally biased region" description="Basic and acidic residues" evidence="10">
    <location>
        <begin position="163"/>
        <end position="181"/>
    </location>
</feature>
<keyword evidence="5" id="KW-0677">Repeat</keyword>
<evidence type="ECO:0000256" key="3">
    <source>
        <dbReference type="ARBA" id="ARBA00022553"/>
    </source>
</evidence>
<dbReference type="PANTHER" id="PTHR23003:SF51">
    <property type="entry name" value="SERINE-ARGININE PROTEIN 55"/>
    <property type="match status" value="1"/>
</dbReference>
<keyword evidence="4" id="KW-0507">mRNA processing</keyword>
<evidence type="ECO:0000256" key="7">
    <source>
        <dbReference type="ARBA" id="ARBA00023187"/>
    </source>
</evidence>
<proteinExistence type="inferred from homology"/>
<keyword evidence="7" id="KW-0508">mRNA splicing</keyword>
<evidence type="ECO:0000256" key="2">
    <source>
        <dbReference type="ARBA" id="ARBA00010269"/>
    </source>
</evidence>
<dbReference type="InterPro" id="IPR050374">
    <property type="entry name" value="RRT5_SRSF_SR"/>
</dbReference>
<feature type="compositionally biased region" description="Basic and acidic residues" evidence="10">
    <location>
        <begin position="247"/>
        <end position="289"/>
    </location>
</feature>
<evidence type="ECO:0000256" key="4">
    <source>
        <dbReference type="ARBA" id="ARBA00022664"/>
    </source>
</evidence>
<evidence type="ECO:0000256" key="5">
    <source>
        <dbReference type="ARBA" id="ARBA00022737"/>
    </source>
</evidence>
<evidence type="ECO:0000313" key="13">
    <source>
        <dbReference type="RefSeq" id="XP_018497759.1"/>
    </source>
</evidence>
<dbReference type="CDD" id="cd12337">
    <property type="entry name" value="RRM1_SRSF4_like"/>
    <property type="match status" value="1"/>
</dbReference>
<dbReference type="GO" id="GO:0008380">
    <property type="term" value="P:RNA splicing"/>
    <property type="evidence" value="ECO:0007669"/>
    <property type="project" value="UniProtKB-KW"/>
</dbReference>
<dbReference type="PROSITE" id="PS50102">
    <property type="entry name" value="RRM"/>
    <property type="match status" value="2"/>
</dbReference>
<evidence type="ECO:0000259" key="11">
    <source>
        <dbReference type="PROSITE" id="PS50102"/>
    </source>
</evidence>
<protein>
    <submittedName>
        <fullName evidence="13">Serine/arginine-rich splicing factor 5</fullName>
    </submittedName>
</protein>
<dbReference type="KEGG" id="goe:100909202"/>
<evidence type="ECO:0000256" key="6">
    <source>
        <dbReference type="ARBA" id="ARBA00022884"/>
    </source>
</evidence>
<dbReference type="InterPro" id="IPR000504">
    <property type="entry name" value="RRM_dom"/>
</dbReference>
<evidence type="ECO:0000256" key="9">
    <source>
        <dbReference type="PROSITE-ProRule" id="PRU00176"/>
    </source>
</evidence>